<evidence type="ECO:0000256" key="6">
    <source>
        <dbReference type="SAM" id="Phobius"/>
    </source>
</evidence>
<keyword evidence="2 6" id="KW-0812">Transmembrane</keyword>
<protein>
    <recommendedName>
        <fullName evidence="9">DUF1772 domain-containing protein</fullName>
    </recommendedName>
</protein>
<evidence type="ECO:0000313" key="8">
    <source>
        <dbReference type="Proteomes" id="UP000799539"/>
    </source>
</evidence>
<dbReference type="Proteomes" id="UP000799539">
    <property type="component" value="Unassembled WGS sequence"/>
</dbReference>
<evidence type="ECO:0000256" key="4">
    <source>
        <dbReference type="ARBA" id="ARBA00023136"/>
    </source>
</evidence>
<feature type="transmembrane region" description="Helical" evidence="6">
    <location>
        <begin position="120"/>
        <end position="139"/>
    </location>
</feature>
<evidence type="ECO:0000256" key="1">
    <source>
        <dbReference type="ARBA" id="ARBA00004141"/>
    </source>
</evidence>
<keyword evidence="3 6" id="KW-1133">Transmembrane helix</keyword>
<proteinExistence type="inferred from homology"/>
<dbReference type="AlphaFoldDB" id="A0A6A6FD20"/>
<organism evidence="7 8">
    <name type="scientific">Cercospora zeae-maydis SCOH1-5</name>
    <dbReference type="NCBI Taxonomy" id="717836"/>
    <lineage>
        <taxon>Eukaryota</taxon>
        <taxon>Fungi</taxon>
        <taxon>Dikarya</taxon>
        <taxon>Ascomycota</taxon>
        <taxon>Pezizomycotina</taxon>
        <taxon>Dothideomycetes</taxon>
        <taxon>Dothideomycetidae</taxon>
        <taxon>Mycosphaerellales</taxon>
        <taxon>Mycosphaerellaceae</taxon>
        <taxon>Cercospora</taxon>
    </lineage>
</organism>
<keyword evidence="4 6" id="KW-0472">Membrane</keyword>
<sequence length="142" mass="14665">SILAIPVVETGAAQENARFAAKQWQTAFDLGKVFAPPFAMTCAACFGFLAIQSIAGRYRISPSTLYATATVLAPSIVPFTIAVMGPTTLDPLVAKANGQPNAPGDQETLDLIKKWGGLNAVRAGLIGSAALMSAFAILAQVA</sequence>
<comment type="subcellular location">
    <subcellularLocation>
        <location evidence="1">Membrane</location>
        <topology evidence="1">Multi-pass membrane protein</topology>
    </subcellularLocation>
</comment>
<dbReference type="EMBL" id="ML992677">
    <property type="protein sequence ID" value="KAF2211389.1"/>
    <property type="molecule type" value="Genomic_DNA"/>
</dbReference>
<feature type="non-terminal residue" evidence="7">
    <location>
        <position position="1"/>
    </location>
</feature>
<feature type="transmembrane region" description="Helical" evidence="6">
    <location>
        <begin position="63"/>
        <end position="84"/>
    </location>
</feature>
<evidence type="ECO:0000256" key="3">
    <source>
        <dbReference type="ARBA" id="ARBA00022989"/>
    </source>
</evidence>
<reference evidence="7" key="1">
    <citation type="journal article" date="2020" name="Stud. Mycol.">
        <title>101 Dothideomycetes genomes: a test case for predicting lifestyles and emergence of pathogens.</title>
        <authorList>
            <person name="Haridas S."/>
            <person name="Albert R."/>
            <person name="Binder M."/>
            <person name="Bloem J."/>
            <person name="Labutti K."/>
            <person name="Salamov A."/>
            <person name="Andreopoulos B."/>
            <person name="Baker S."/>
            <person name="Barry K."/>
            <person name="Bills G."/>
            <person name="Bluhm B."/>
            <person name="Cannon C."/>
            <person name="Castanera R."/>
            <person name="Culley D."/>
            <person name="Daum C."/>
            <person name="Ezra D."/>
            <person name="Gonzalez J."/>
            <person name="Henrissat B."/>
            <person name="Kuo A."/>
            <person name="Liang C."/>
            <person name="Lipzen A."/>
            <person name="Lutzoni F."/>
            <person name="Magnuson J."/>
            <person name="Mondo S."/>
            <person name="Nolan M."/>
            <person name="Ohm R."/>
            <person name="Pangilinan J."/>
            <person name="Park H.-J."/>
            <person name="Ramirez L."/>
            <person name="Alfaro M."/>
            <person name="Sun H."/>
            <person name="Tritt A."/>
            <person name="Yoshinaga Y."/>
            <person name="Zwiers L.-H."/>
            <person name="Turgeon B."/>
            <person name="Goodwin S."/>
            <person name="Spatafora J."/>
            <person name="Crous P."/>
            <person name="Grigoriev I."/>
        </authorList>
    </citation>
    <scope>NUCLEOTIDE SEQUENCE</scope>
    <source>
        <strain evidence="7">SCOH1-5</strain>
    </source>
</reference>
<evidence type="ECO:0000256" key="5">
    <source>
        <dbReference type="ARBA" id="ARBA00034313"/>
    </source>
</evidence>
<gene>
    <name evidence="7" type="ORF">CERZMDRAFT_43436</name>
</gene>
<dbReference type="PANTHER" id="PTHR35042:SF1">
    <property type="entry name" value="DUF1772-DOMAIN-CONTAINING PROTEIN"/>
    <property type="match status" value="1"/>
</dbReference>
<evidence type="ECO:0000313" key="7">
    <source>
        <dbReference type="EMBL" id="KAF2211389.1"/>
    </source>
</evidence>
<name>A0A6A6FD20_9PEZI</name>
<feature type="transmembrane region" description="Helical" evidence="6">
    <location>
        <begin position="33"/>
        <end position="51"/>
    </location>
</feature>
<keyword evidence="8" id="KW-1185">Reference proteome</keyword>
<evidence type="ECO:0008006" key="9">
    <source>
        <dbReference type="Google" id="ProtNLM"/>
    </source>
</evidence>
<dbReference type="InterPro" id="IPR013901">
    <property type="entry name" value="Anthrone_oxy"/>
</dbReference>
<comment type="similarity">
    <text evidence="5">Belongs to the anthrone oxygenase family.</text>
</comment>
<dbReference type="Pfam" id="PF08592">
    <property type="entry name" value="Anthrone_oxy"/>
    <property type="match status" value="1"/>
</dbReference>
<accession>A0A6A6FD20</accession>
<evidence type="ECO:0000256" key="2">
    <source>
        <dbReference type="ARBA" id="ARBA00022692"/>
    </source>
</evidence>
<dbReference type="PANTHER" id="PTHR35042">
    <property type="entry name" value="ANTHRONE OXYGENASE ENCC"/>
    <property type="match status" value="1"/>
</dbReference>
<dbReference type="GO" id="GO:0016020">
    <property type="term" value="C:membrane"/>
    <property type="evidence" value="ECO:0007669"/>
    <property type="project" value="UniProtKB-SubCell"/>
</dbReference>
<dbReference type="OrthoDB" id="5954308at2759"/>